<organism evidence="3 4">
    <name type="scientific">Edaphochlamys debaryana</name>
    <dbReference type="NCBI Taxonomy" id="47281"/>
    <lineage>
        <taxon>Eukaryota</taxon>
        <taxon>Viridiplantae</taxon>
        <taxon>Chlorophyta</taxon>
        <taxon>core chlorophytes</taxon>
        <taxon>Chlorophyceae</taxon>
        <taxon>CS clade</taxon>
        <taxon>Chlamydomonadales</taxon>
        <taxon>Chlamydomonadales incertae sedis</taxon>
        <taxon>Edaphochlamys</taxon>
    </lineage>
</organism>
<dbReference type="Gene3D" id="3.40.190.10">
    <property type="entry name" value="Periplasmic binding protein-like II"/>
    <property type="match status" value="1"/>
</dbReference>
<feature type="region of interest" description="Disordered" evidence="1">
    <location>
        <begin position="902"/>
        <end position="936"/>
    </location>
</feature>
<comment type="caution">
    <text evidence="3">The sequence shown here is derived from an EMBL/GenBank/DDBJ whole genome shotgun (WGS) entry which is preliminary data.</text>
</comment>
<reference evidence="3" key="1">
    <citation type="journal article" date="2020" name="bioRxiv">
        <title>Comparative genomics of Chlamydomonas.</title>
        <authorList>
            <person name="Craig R.J."/>
            <person name="Hasan A.R."/>
            <person name="Ness R.W."/>
            <person name="Keightley P.D."/>
        </authorList>
    </citation>
    <scope>NUCLEOTIDE SEQUENCE</scope>
    <source>
        <strain evidence="3">CCAP 11/70</strain>
    </source>
</reference>
<accession>A0A835XN20</accession>
<feature type="compositionally biased region" description="Polar residues" evidence="1">
    <location>
        <begin position="1174"/>
        <end position="1188"/>
    </location>
</feature>
<dbReference type="InterPro" id="IPR029787">
    <property type="entry name" value="Nucleotide_cyclase"/>
</dbReference>
<evidence type="ECO:0000313" key="4">
    <source>
        <dbReference type="Proteomes" id="UP000612055"/>
    </source>
</evidence>
<evidence type="ECO:0000313" key="3">
    <source>
        <dbReference type="EMBL" id="KAG2485783.1"/>
    </source>
</evidence>
<dbReference type="SUPFAM" id="SSF53850">
    <property type="entry name" value="Periplasmic binding protein-like II"/>
    <property type="match status" value="1"/>
</dbReference>
<dbReference type="OrthoDB" id="541069at2759"/>
<keyword evidence="4" id="KW-1185">Reference proteome</keyword>
<dbReference type="PANTHER" id="PTHR43081">
    <property type="entry name" value="ADENYLATE CYCLASE, TERMINAL-DIFFERENTIATION SPECIFIC-RELATED"/>
    <property type="match status" value="1"/>
</dbReference>
<feature type="signal peptide" evidence="2">
    <location>
        <begin position="1"/>
        <end position="21"/>
    </location>
</feature>
<protein>
    <recommendedName>
        <fullName evidence="5">Guanylate cyclase domain-containing protein</fullName>
    </recommendedName>
</protein>
<evidence type="ECO:0000256" key="1">
    <source>
        <dbReference type="SAM" id="MobiDB-lite"/>
    </source>
</evidence>
<dbReference type="EMBL" id="JAEHOE010000122">
    <property type="protein sequence ID" value="KAG2485783.1"/>
    <property type="molecule type" value="Genomic_DNA"/>
</dbReference>
<sequence length="1535" mass="157292">MGYRERYAAWALLLVVSQVSAGVLETCLEEQLALGVAQELTSCDNNSRSSYLNGSARAWLGPAVAACVRRAGNTSDATVVRWLQRPSWAAALTLEWVQRAASSSPLLGLYGFVVDHLPPPADIPTPEALNALTVSSNTRYAAVVDDASGASLSNFLGYQGEYSDHELGTQAFNHLAENACVDGAAPTGPLHPRTFLLLLYRRDALAALHSAGLLPSASPPADWDDMLATLRAHAAARQAPPNGSRAGAAALPRHGLCLTTDANCGRLGDVFAAIAASVMQPGSTHQGYAYDLSAPPPAALPLVASPGWHHAASLLAQLLQHNAPDADPAAPCPSASPAFAAGDCMLTLDWDAALPSLLAAAGPALLRPGALGVAPLPGSRLVVDRGGGAGAGGGAGTAGAGGDPVPCSTQLCAISAAHDLLYLPNELGDREAAVAAGALANASSAPGLELDRAGRAPVLQLLAAQEAAAVAALRFQPAAPFGVNRAPYSVTWGVLVAANYMGKGINQSSVVADFAVMQQAVTSTLASFRGTRQAFSDALRRGLGFESAGTSDAGNCSGYARTPWWMALRDGGADHNLAGLQAALGTADEFVVLSYAWALWHALHHPNAAPDVQSPVRVNWFKYALSYSSRLLLPSANATLNDGNSSSSGAASPAPIQPCIQLVAGLAQSMRQAFGDDAIRAAYAGSISAPTWQPPRSDGQGGASLSAGQIAGIAVGASVGAILTVLLTALLLSRCRGGVRRGWLGKVLAPRAGSDTTLLVTDIQNSTVLWEQLPVRVMDAAIKLHHATIRKLLAEHAGYESATGAFGWCRLVLDFILAFADPAAALDCAAACQVALARVDWPPELLAHRDAQPLLVLPPEAREGETGSGSELGLPEGLLAFASPTRRRLSILPQQRVRSSFRLKSSSAEAGDVRREEDEEEGSSAQGGNAAPSRRGTMRAIPHIGAMLGTSPASDTLPTITALSDSPQSSANGYVACGSPAGPGGGAVDGPGTGPPRTGTGIADLLSTRLASSSWGELLAAAFPPLPSADLSPEAQTGEWLVLNRRGGLTTRLPDGRVAMVAFRGLCVRMGLHSGLDDPSQIAFNKVGSAYQYCGPFATIAKLVSDAAPGGLITLSGQAFARLRHGSTAAAAGAPPSSSRSRPAPDPLVIYAGHHVLPGDDVAPAVPPAPARPSTGSNASRSRAQSQVAVRMDSGLGTGPSQARPGSALLRSILGGALTNGSILGGAQANGGARPSRGQIEGLSSGERDPSGRHVRRQADMSQPLSNVVVNPLGLHGPGWEEGTQRQLGIRSHSLSLAAPPPLVCRLALAPPLRTVRAVQKGVGASTLLADLPGPAARALAKLHRLAGALLGSAGGYLVETGNGLVLAAFGGARRAVDWALECVDGVRGMELDEELLAHELCAEELALPAVLTAAAEQPMAMGPRGFVRPSLVATRPGYPAVRSGLRLKVGLDMGSATHMLTESSGRLSYRGRVMNRAARVAGVAAAGQVLCTVGAWDACEQEGIYDDGVSGISLGAMSLKGLSAPVGVVQCVRE</sequence>
<dbReference type="SUPFAM" id="SSF55073">
    <property type="entry name" value="Nucleotide cyclase"/>
    <property type="match status" value="2"/>
</dbReference>
<gene>
    <name evidence="3" type="ORF">HYH03_015495</name>
</gene>
<evidence type="ECO:0000256" key="2">
    <source>
        <dbReference type="SAM" id="SignalP"/>
    </source>
</evidence>
<keyword evidence="2" id="KW-0732">Signal</keyword>
<feature type="compositionally biased region" description="Gly residues" evidence="1">
    <location>
        <begin position="981"/>
        <end position="992"/>
    </location>
</feature>
<feature type="region of interest" description="Disordered" evidence="1">
    <location>
        <begin position="971"/>
        <end position="998"/>
    </location>
</feature>
<feature type="region of interest" description="Disordered" evidence="1">
    <location>
        <begin position="1226"/>
        <end position="1265"/>
    </location>
</feature>
<evidence type="ECO:0008006" key="5">
    <source>
        <dbReference type="Google" id="ProtNLM"/>
    </source>
</evidence>
<dbReference type="PANTHER" id="PTHR43081:SF1">
    <property type="entry name" value="ADENYLATE CYCLASE, TERMINAL-DIFFERENTIATION SPECIFIC"/>
    <property type="match status" value="1"/>
</dbReference>
<feature type="chain" id="PRO_5032471707" description="Guanylate cyclase domain-containing protein" evidence="2">
    <location>
        <begin position="22"/>
        <end position="1535"/>
    </location>
</feature>
<dbReference type="Gene3D" id="3.30.70.1230">
    <property type="entry name" value="Nucleotide cyclase"/>
    <property type="match status" value="3"/>
</dbReference>
<feature type="region of interest" description="Disordered" evidence="1">
    <location>
        <begin position="1160"/>
        <end position="1205"/>
    </location>
</feature>
<proteinExistence type="predicted"/>
<name>A0A835XN20_9CHLO</name>
<dbReference type="Proteomes" id="UP000612055">
    <property type="component" value="Unassembled WGS sequence"/>
</dbReference>
<dbReference type="InterPro" id="IPR050697">
    <property type="entry name" value="Adenylyl/Guanylyl_Cyclase_3/4"/>
</dbReference>